<proteinExistence type="inferred from homology"/>
<name>A0ABW4M2N9_9HYPH</name>
<dbReference type="InterPro" id="IPR000801">
    <property type="entry name" value="Esterase-like"/>
</dbReference>
<comment type="similarity">
    <text evidence="1">Belongs to the esterase D family.</text>
</comment>
<reference evidence="4" key="1">
    <citation type="journal article" date="2019" name="Int. J. Syst. Evol. Microbiol.">
        <title>The Global Catalogue of Microorganisms (GCM) 10K type strain sequencing project: providing services to taxonomists for standard genome sequencing and annotation.</title>
        <authorList>
            <consortium name="The Broad Institute Genomics Platform"/>
            <consortium name="The Broad Institute Genome Sequencing Center for Infectious Disease"/>
            <person name="Wu L."/>
            <person name="Ma J."/>
        </authorList>
    </citation>
    <scope>NUCLEOTIDE SEQUENCE [LARGE SCALE GENOMIC DNA]</scope>
    <source>
        <strain evidence="4">CG52</strain>
    </source>
</reference>
<protein>
    <submittedName>
        <fullName evidence="3">Alpha/beta hydrolase</fullName>
    </submittedName>
</protein>
<dbReference type="RefSeq" id="WP_377399860.1">
    <property type="nucleotide sequence ID" value="NZ_JBHUEQ010000016.1"/>
</dbReference>
<dbReference type="PANTHER" id="PTHR40841:SF2">
    <property type="entry name" value="SIDEROPHORE-DEGRADING ESTERASE (EUROFUNG)"/>
    <property type="match status" value="1"/>
</dbReference>
<evidence type="ECO:0000313" key="3">
    <source>
        <dbReference type="EMBL" id="MFD1745683.1"/>
    </source>
</evidence>
<gene>
    <name evidence="3" type="ORF">ACFSE1_09450</name>
</gene>
<comment type="caution">
    <text evidence="3">The sequence shown here is derived from an EMBL/GenBank/DDBJ whole genome shotgun (WGS) entry which is preliminary data.</text>
</comment>
<dbReference type="Proteomes" id="UP001597322">
    <property type="component" value="Unassembled WGS sequence"/>
</dbReference>
<evidence type="ECO:0000313" key="4">
    <source>
        <dbReference type="Proteomes" id="UP001597322"/>
    </source>
</evidence>
<dbReference type="PANTHER" id="PTHR40841">
    <property type="entry name" value="SIDEROPHORE TRIACETYLFUSARININE C ESTERASE"/>
    <property type="match status" value="1"/>
</dbReference>
<evidence type="ECO:0000256" key="1">
    <source>
        <dbReference type="ARBA" id="ARBA00005622"/>
    </source>
</evidence>
<dbReference type="Gene3D" id="3.40.50.1820">
    <property type="entry name" value="alpha/beta hydrolase"/>
    <property type="match status" value="1"/>
</dbReference>
<sequence>MPSFTLRRRQLLTALPFMTMPSLMKPSLTYAQMRVAETTLDIFKVDVATHRLDDRVVTLANGRKFRIFRAIPKKAAPATGYPTLTLLDGNAVFDDLTAELLALVPDLVVIGLGYDTPRKFAMVERTLDYTPPKQGNGPHVDPARPERKIGGGFEFLTMLTGDLRSAAEGDLKVDPSRRVLGGHSFGGLMTLIALFRQPRAFSAYAPVSPSIWWAQEPMRRLERQAVWPKADADRIRLFIALGDKEQRSNDKGPAPTGPAPETMDLIARLSKIPALSVSSDVLEGHVHGATFLGALPQILRWAV</sequence>
<dbReference type="EMBL" id="JBHUEQ010000016">
    <property type="protein sequence ID" value="MFD1745683.1"/>
    <property type="molecule type" value="Genomic_DNA"/>
</dbReference>
<keyword evidence="2 3" id="KW-0378">Hydrolase</keyword>
<dbReference type="GO" id="GO:0016787">
    <property type="term" value="F:hydrolase activity"/>
    <property type="evidence" value="ECO:0007669"/>
    <property type="project" value="UniProtKB-KW"/>
</dbReference>
<dbReference type="Pfam" id="PF00756">
    <property type="entry name" value="Esterase"/>
    <property type="match status" value="1"/>
</dbReference>
<accession>A0ABW4M2N9</accession>
<dbReference type="InterPro" id="IPR029058">
    <property type="entry name" value="AB_hydrolase_fold"/>
</dbReference>
<evidence type="ECO:0000256" key="2">
    <source>
        <dbReference type="ARBA" id="ARBA00022801"/>
    </source>
</evidence>
<organism evidence="3 4">
    <name type="scientific">Rhizobium helianthi</name>
    <dbReference type="NCBI Taxonomy" id="1132695"/>
    <lineage>
        <taxon>Bacteria</taxon>
        <taxon>Pseudomonadati</taxon>
        <taxon>Pseudomonadota</taxon>
        <taxon>Alphaproteobacteria</taxon>
        <taxon>Hyphomicrobiales</taxon>
        <taxon>Rhizobiaceae</taxon>
        <taxon>Rhizobium/Agrobacterium group</taxon>
        <taxon>Rhizobium</taxon>
    </lineage>
</organism>
<dbReference type="InterPro" id="IPR052558">
    <property type="entry name" value="Siderophore_Hydrolase_D"/>
</dbReference>
<keyword evidence="4" id="KW-1185">Reference proteome</keyword>
<dbReference type="SUPFAM" id="SSF53474">
    <property type="entry name" value="alpha/beta-Hydrolases"/>
    <property type="match status" value="1"/>
</dbReference>